<keyword evidence="3" id="KW-0808">Transferase</keyword>
<reference evidence="10 11" key="1">
    <citation type="submission" date="2018-06" db="EMBL/GenBank/DDBJ databases">
        <title>Genome Sequence of the Brown Rot Fungal Pathogen Monilinia fructigena.</title>
        <authorList>
            <person name="Landi L."/>
            <person name="De Miccolis Angelini R.M."/>
            <person name="Pollastro S."/>
            <person name="Abate D."/>
            <person name="Faretra F."/>
            <person name="Romanazzi G."/>
        </authorList>
    </citation>
    <scope>NUCLEOTIDE SEQUENCE [LARGE SCALE GENOMIC DNA]</scope>
    <source>
        <strain evidence="10 11">Mfrg269</strain>
    </source>
</reference>
<keyword evidence="5" id="KW-0479">Metal-binding</keyword>
<evidence type="ECO:0000256" key="4">
    <source>
        <dbReference type="ARBA" id="ARBA00022695"/>
    </source>
</evidence>
<evidence type="ECO:0000256" key="9">
    <source>
        <dbReference type="ARBA" id="ARBA00031547"/>
    </source>
</evidence>
<keyword evidence="6" id="KW-0547">Nucleotide-binding</keyword>
<evidence type="ECO:0000256" key="3">
    <source>
        <dbReference type="ARBA" id="ARBA00022679"/>
    </source>
</evidence>
<dbReference type="EMBL" id="QKRW01000007">
    <property type="protein sequence ID" value="RAL66372.1"/>
    <property type="molecule type" value="Genomic_DNA"/>
</dbReference>
<keyword evidence="7" id="KW-0067">ATP-binding</keyword>
<keyword evidence="4" id="KW-0548">Nucleotidyltransferase</keyword>
<evidence type="ECO:0000256" key="8">
    <source>
        <dbReference type="ARBA" id="ARBA00022842"/>
    </source>
</evidence>
<accession>A0A395J1K8</accession>
<dbReference type="InterPro" id="IPR003846">
    <property type="entry name" value="SelO"/>
</dbReference>
<gene>
    <name evidence="10" type="ORF">DID88_006041</name>
</gene>
<sequence>MLSRGLPKPLMQLHKRIAQMSSHLSRGHASSCSSYLGTSLADLPKSWTFTSSLPPDPAFPTPAASHKTDRDDIGPRQVTGHYLLGFDPKKRKILSFSRNVRYELQLKGAGITPYSRFADGKAVLRSSIREFIVSEALNGLKIPTTRALSLTLLPHSKVRRETLEPGAIVARFAESWLRIGTFDILRARGERDLLRQLCTYIAENVFQGWESLPARNTADDGRVDKIERGVSKDTIEGPDGLEENRFTRLYREIVRRNAKTVAAWQAYAFTNGVLNTDNTSIFGLSIDFGPFAFLDNFDPNYTPNHDDHMLRYSYRNQPTVIWWNLVRLGESLGELIAPRRRRQHSIHRRRSP</sequence>
<keyword evidence="11" id="KW-1185">Reference proteome</keyword>
<evidence type="ECO:0000256" key="5">
    <source>
        <dbReference type="ARBA" id="ARBA00022723"/>
    </source>
</evidence>
<evidence type="ECO:0000256" key="7">
    <source>
        <dbReference type="ARBA" id="ARBA00022840"/>
    </source>
</evidence>
<dbReference type="AlphaFoldDB" id="A0A395J1K8"/>
<comment type="similarity">
    <text evidence="2">Belongs to the SELO family.</text>
</comment>
<name>A0A395J1K8_9HELO</name>
<evidence type="ECO:0000256" key="2">
    <source>
        <dbReference type="ARBA" id="ARBA00009747"/>
    </source>
</evidence>
<dbReference type="Pfam" id="PF02696">
    <property type="entry name" value="SelO"/>
    <property type="match status" value="1"/>
</dbReference>
<protein>
    <recommendedName>
        <fullName evidence="9">Selenoprotein O</fullName>
    </recommendedName>
</protein>
<dbReference type="GO" id="GO:0005524">
    <property type="term" value="F:ATP binding"/>
    <property type="evidence" value="ECO:0007669"/>
    <property type="project" value="UniProtKB-KW"/>
</dbReference>
<evidence type="ECO:0000256" key="1">
    <source>
        <dbReference type="ARBA" id="ARBA00001946"/>
    </source>
</evidence>
<comment type="caution">
    <text evidence="10">The sequence shown here is derived from an EMBL/GenBank/DDBJ whole genome shotgun (WGS) entry which is preliminary data.</text>
</comment>
<evidence type="ECO:0000256" key="6">
    <source>
        <dbReference type="ARBA" id="ARBA00022741"/>
    </source>
</evidence>
<proteinExistence type="inferred from homology"/>
<dbReference type="Proteomes" id="UP000249056">
    <property type="component" value="Unassembled WGS sequence"/>
</dbReference>
<organism evidence="10 11">
    <name type="scientific">Monilinia fructigena</name>
    <dbReference type="NCBI Taxonomy" id="38457"/>
    <lineage>
        <taxon>Eukaryota</taxon>
        <taxon>Fungi</taxon>
        <taxon>Dikarya</taxon>
        <taxon>Ascomycota</taxon>
        <taxon>Pezizomycotina</taxon>
        <taxon>Leotiomycetes</taxon>
        <taxon>Helotiales</taxon>
        <taxon>Sclerotiniaceae</taxon>
        <taxon>Monilinia</taxon>
    </lineage>
</organism>
<evidence type="ECO:0000313" key="11">
    <source>
        <dbReference type="Proteomes" id="UP000249056"/>
    </source>
</evidence>
<keyword evidence="8" id="KW-0460">Magnesium</keyword>
<dbReference type="OrthoDB" id="10254721at2759"/>
<dbReference type="GO" id="GO:0046872">
    <property type="term" value="F:metal ion binding"/>
    <property type="evidence" value="ECO:0007669"/>
    <property type="project" value="UniProtKB-KW"/>
</dbReference>
<evidence type="ECO:0000313" key="10">
    <source>
        <dbReference type="EMBL" id="RAL66372.1"/>
    </source>
</evidence>
<dbReference type="GO" id="GO:0005739">
    <property type="term" value="C:mitochondrion"/>
    <property type="evidence" value="ECO:0007669"/>
    <property type="project" value="TreeGrafter"/>
</dbReference>
<comment type="cofactor">
    <cofactor evidence="1">
        <name>Mg(2+)</name>
        <dbReference type="ChEBI" id="CHEBI:18420"/>
    </cofactor>
</comment>
<dbReference type="PANTHER" id="PTHR32057:SF14">
    <property type="entry name" value="PROTEIN ADENYLYLTRANSFERASE SELO, MITOCHONDRIAL"/>
    <property type="match status" value="1"/>
</dbReference>
<dbReference type="GO" id="GO:0070733">
    <property type="term" value="F:AMPylase activity"/>
    <property type="evidence" value="ECO:0007669"/>
    <property type="project" value="TreeGrafter"/>
</dbReference>
<dbReference type="PANTHER" id="PTHR32057">
    <property type="entry name" value="PROTEIN ADENYLYLTRANSFERASE SELO, MITOCHONDRIAL"/>
    <property type="match status" value="1"/>
</dbReference>